<dbReference type="InterPro" id="IPR023395">
    <property type="entry name" value="MCP_dom_sf"/>
</dbReference>
<comment type="similarity">
    <text evidence="2 11">Belongs to the mitochondrial carrier (TC 2.A.29) family.</text>
</comment>
<dbReference type="Gene3D" id="1.50.40.10">
    <property type="entry name" value="Mitochondrial carrier domain"/>
    <property type="match status" value="1"/>
</dbReference>
<dbReference type="GO" id="GO:0005743">
    <property type="term" value="C:mitochondrial inner membrane"/>
    <property type="evidence" value="ECO:0007669"/>
    <property type="project" value="UniProtKB-SubCell"/>
</dbReference>
<gene>
    <name evidence="12" type="ORF">RUM43_002766</name>
</gene>
<evidence type="ECO:0000256" key="2">
    <source>
        <dbReference type="ARBA" id="ARBA00006375"/>
    </source>
</evidence>
<dbReference type="AlphaFoldDB" id="A0AAN8NU29"/>
<evidence type="ECO:0000256" key="1">
    <source>
        <dbReference type="ARBA" id="ARBA00004448"/>
    </source>
</evidence>
<evidence type="ECO:0000256" key="7">
    <source>
        <dbReference type="ARBA" id="ARBA00022989"/>
    </source>
</evidence>
<dbReference type="PANTHER" id="PTHR24089">
    <property type="entry name" value="SOLUTE CARRIER FAMILY 25"/>
    <property type="match status" value="1"/>
</dbReference>
<keyword evidence="8" id="KW-0496">Mitochondrion</keyword>
<evidence type="ECO:0000256" key="6">
    <source>
        <dbReference type="ARBA" id="ARBA00022792"/>
    </source>
</evidence>
<dbReference type="Proteomes" id="UP001372834">
    <property type="component" value="Unassembled WGS sequence"/>
</dbReference>
<protein>
    <submittedName>
        <fullName evidence="12">Uncharacterized protein</fullName>
    </submittedName>
</protein>
<dbReference type="PRINTS" id="PR00926">
    <property type="entry name" value="MITOCARRIER"/>
</dbReference>
<accession>A0AAN8NU29</accession>
<evidence type="ECO:0000256" key="5">
    <source>
        <dbReference type="ARBA" id="ARBA00022737"/>
    </source>
</evidence>
<dbReference type="GO" id="GO:0055085">
    <property type="term" value="P:transmembrane transport"/>
    <property type="evidence" value="ECO:0007669"/>
    <property type="project" value="InterPro"/>
</dbReference>
<dbReference type="InterPro" id="IPR018108">
    <property type="entry name" value="MCP_transmembrane"/>
</dbReference>
<dbReference type="PRINTS" id="PR00928">
    <property type="entry name" value="GRAVESDC"/>
</dbReference>
<reference evidence="12 13" key="1">
    <citation type="submission" date="2023-10" db="EMBL/GenBank/DDBJ databases">
        <title>Genomes of two closely related lineages of the louse Polyplax serrata with different host specificities.</title>
        <authorList>
            <person name="Martinu J."/>
            <person name="Tarabai H."/>
            <person name="Stefka J."/>
            <person name="Hypsa V."/>
        </authorList>
    </citation>
    <scope>NUCLEOTIDE SEQUENCE [LARGE SCALE GENOMIC DNA]</scope>
    <source>
        <strain evidence="12">HR10_N</strain>
    </source>
</reference>
<sequence length="373" mass="41490">MSFWALTIEENRVSFWGDDTSDGKGSSKRVDDIESHLIPVYLKTECHQPHSSTSIDLDSEPCKTYLDIGEDLNVPDDFTANEMMSGMWWRHLVAGGVAGAVSRTCTAPLDRIKVYLQVHGSNRKISIKECLAGMVREGGLQSLWRGNGINVLKIAPESAIKFMAYEQAKRAIRWNRTRELSMFERFAAGSIAGGISQTVIYPLEVMKTRLALRKTGEFRGIAHAAKMIYVREGWKCFYRGYVPNLLGIIPYAGIDLAVYETLKNTYISKHGGSDQQPAVSLLLACGTVSTICGQVCSYPLALVRTRLQAKVVSSVEDEKNCKMSSIFKGIIQREGFFGLYRGIAPNFLKVVPAVSISYVVYERCRLLLGVDMT</sequence>
<feature type="repeat" description="Solcar" evidence="10">
    <location>
        <begin position="280"/>
        <end position="367"/>
    </location>
</feature>
<name>A0AAN8NU29_POLSC</name>
<dbReference type="InterPro" id="IPR002167">
    <property type="entry name" value="GDC-like"/>
</dbReference>
<dbReference type="EMBL" id="JAWJWE010000036">
    <property type="protein sequence ID" value="KAK6628949.1"/>
    <property type="molecule type" value="Genomic_DNA"/>
</dbReference>
<organism evidence="12 13">
    <name type="scientific">Polyplax serrata</name>
    <name type="common">Common mouse louse</name>
    <dbReference type="NCBI Taxonomy" id="468196"/>
    <lineage>
        <taxon>Eukaryota</taxon>
        <taxon>Metazoa</taxon>
        <taxon>Ecdysozoa</taxon>
        <taxon>Arthropoda</taxon>
        <taxon>Hexapoda</taxon>
        <taxon>Insecta</taxon>
        <taxon>Pterygota</taxon>
        <taxon>Neoptera</taxon>
        <taxon>Paraneoptera</taxon>
        <taxon>Psocodea</taxon>
        <taxon>Troctomorpha</taxon>
        <taxon>Phthiraptera</taxon>
        <taxon>Anoplura</taxon>
        <taxon>Polyplacidae</taxon>
        <taxon>Polyplax</taxon>
    </lineage>
</organism>
<proteinExistence type="inferred from homology"/>
<feature type="repeat" description="Solcar" evidence="10">
    <location>
        <begin position="180"/>
        <end position="265"/>
    </location>
</feature>
<dbReference type="PROSITE" id="PS50920">
    <property type="entry name" value="SOLCAR"/>
    <property type="match status" value="3"/>
</dbReference>
<evidence type="ECO:0000256" key="10">
    <source>
        <dbReference type="PROSITE-ProRule" id="PRU00282"/>
    </source>
</evidence>
<evidence type="ECO:0000256" key="9">
    <source>
        <dbReference type="ARBA" id="ARBA00023136"/>
    </source>
</evidence>
<keyword evidence="7" id="KW-1133">Transmembrane helix</keyword>
<keyword evidence="4 10" id="KW-0812">Transmembrane</keyword>
<feature type="repeat" description="Solcar" evidence="10">
    <location>
        <begin position="86"/>
        <end position="171"/>
    </location>
</feature>
<dbReference type="Pfam" id="PF00153">
    <property type="entry name" value="Mito_carr"/>
    <property type="match status" value="3"/>
</dbReference>
<evidence type="ECO:0000256" key="4">
    <source>
        <dbReference type="ARBA" id="ARBA00022692"/>
    </source>
</evidence>
<dbReference type="FunFam" id="1.50.40.10:FF:000003">
    <property type="entry name" value="Putative calcium-binding mitochondrial carrier protein scamc-2"/>
    <property type="match status" value="1"/>
</dbReference>
<keyword evidence="6" id="KW-0999">Mitochondrion inner membrane</keyword>
<evidence type="ECO:0000256" key="8">
    <source>
        <dbReference type="ARBA" id="ARBA00023128"/>
    </source>
</evidence>
<evidence type="ECO:0000313" key="12">
    <source>
        <dbReference type="EMBL" id="KAK6628949.1"/>
    </source>
</evidence>
<dbReference type="InterPro" id="IPR002067">
    <property type="entry name" value="MCP"/>
</dbReference>
<comment type="caution">
    <text evidence="12">The sequence shown here is derived from an EMBL/GenBank/DDBJ whole genome shotgun (WGS) entry which is preliminary data.</text>
</comment>
<evidence type="ECO:0000256" key="11">
    <source>
        <dbReference type="RuleBase" id="RU000488"/>
    </source>
</evidence>
<evidence type="ECO:0000313" key="13">
    <source>
        <dbReference type="Proteomes" id="UP001372834"/>
    </source>
</evidence>
<keyword evidence="5" id="KW-0677">Repeat</keyword>
<keyword evidence="9 10" id="KW-0472">Membrane</keyword>
<dbReference type="SUPFAM" id="SSF103506">
    <property type="entry name" value="Mitochondrial carrier"/>
    <property type="match status" value="1"/>
</dbReference>
<comment type="subcellular location">
    <subcellularLocation>
        <location evidence="1">Mitochondrion inner membrane</location>
        <topology evidence="1">Multi-pass membrane protein</topology>
    </subcellularLocation>
</comment>
<evidence type="ECO:0000256" key="3">
    <source>
        <dbReference type="ARBA" id="ARBA00022448"/>
    </source>
</evidence>
<keyword evidence="3 11" id="KW-0813">Transport</keyword>